<dbReference type="VEuPathDB" id="TriTrypDB:TcG_00275"/>
<comment type="subcellular location">
    <subcellularLocation>
        <location evidence="1">Endosome</location>
    </subcellularLocation>
</comment>
<feature type="region of interest" description="Disordered" evidence="6">
    <location>
        <begin position="175"/>
        <end position="196"/>
    </location>
</feature>
<proteinExistence type="predicted"/>
<keyword evidence="4 5" id="KW-0653">Protein transport</keyword>
<dbReference type="SUPFAM" id="SSF54495">
    <property type="entry name" value="UBC-like"/>
    <property type="match status" value="1"/>
</dbReference>
<dbReference type="SUPFAM" id="SSF140111">
    <property type="entry name" value="Endosomal sorting complex assembly domain"/>
    <property type="match status" value="1"/>
</dbReference>
<dbReference type="VEuPathDB" id="TriTrypDB:TcYC6_0053340"/>
<evidence type="ECO:0000259" key="7">
    <source>
        <dbReference type="PROSITE" id="PS51312"/>
    </source>
</evidence>
<dbReference type="VEuPathDB" id="TriTrypDB:C3747_55g123"/>
<comment type="caution">
    <text evidence="8">The sequence shown here is derived from an EMBL/GenBank/DDBJ whole genome shotgun (WGS) entry which is preliminary data.</text>
</comment>
<dbReference type="Pfam" id="PF09454">
    <property type="entry name" value="Vps23_core"/>
    <property type="match status" value="1"/>
</dbReference>
<evidence type="ECO:0000256" key="3">
    <source>
        <dbReference type="ARBA" id="ARBA00022753"/>
    </source>
</evidence>
<dbReference type="GO" id="GO:0043130">
    <property type="term" value="F:ubiquitin binding"/>
    <property type="evidence" value="ECO:0007669"/>
    <property type="project" value="TreeGrafter"/>
</dbReference>
<dbReference type="VEuPathDB" id="TriTrypDB:C4B63_17g88"/>
<evidence type="ECO:0000256" key="1">
    <source>
        <dbReference type="ARBA" id="ARBA00004177"/>
    </source>
</evidence>
<keyword evidence="2 5" id="KW-0813">Transport</keyword>
<dbReference type="VEuPathDB" id="TriTrypDB:TcCL_NonESM00927"/>
<dbReference type="InterPro" id="IPR017916">
    <property type="entry name" value="SB_dom"/>
</dbReference>
<dbReference type="Proteomes" id="UP000246078">
    <property type="component" value="Unassembled WGS sequence"/>
</dbReference>
<dbReference type="VEuPathDB" id="TriTrypDB:ECC02_003756"/>
<feature type="domain" description="SB" evidence="7">
    <location>
        <begin position="288"/>
        <end position="356"/>
    </location>
</feature>
<dbReference type="VEuPathDB" id="TriTrypDB:Tc_MARK_2950"/>
<dbReference type="OMA" id="DVGREQF"/>
<evidence type="ECO:0000256" key="4">
    <source>
        <dbReference type="ARBA" id="ARBA00022927"/>
    </source>
</evidence>
<evidence type="ECO:0000256" key="6">
    <source>
        <dbReference type="SAM" id="MobiDB-lite"/>
    </source>
</evidence>
<name>A0A2V2WZQ7_TRYCR</name>
<dbReference type="VEuPathDB" id="TriTrypDB:BCY84_18415"/>
<dbReference type="PANTHER" id="PTHR23306:SF3">
    <property type="entry name" value="TUMOR SUPPRESSOR PROTEIN 101"/>
    <property type="match status" value="1"/>
</dbReference>
<dbReference type="InterPro" id="IPR016135">
    <property type="entry name" value="UBQ-conjugating_enzyme/RWD"/>
</dbReference>
<reference evidence="8 9" key="1">
    <citation type="journal article" date="2018" name="Microb. Genom.">
        <title>Expanding an expanded genome: long-read sequencing of Trypanosoma cruzi.</title>
        <authorList>
            <person name="Berna L."/>
            <person name="Rodriguez M."/>
            <person name="Chiribao M.L."/>
            <person name="Parodi-Talice A."/>
            <person name="Pita S."/>
            <person name="Rijo G."/>
            <person name="Alvarez-Valin F."/>
            <person name="Robello C."/>
        </authorList>
    </citation>
    <scope>NUCLEOTIDE SEQUENCE [LARGE SCALE GENOMIC DNA]</scope>
    <source>
        <strain evidence="8 9">TCC</strain>
    </source>
</reference>
<dbReference type="GO" id="GO:0015031">
    <property type="term" value="P:protein transport"/>
    <property type="evidence" value="ECO:0007669"/>
    <property type="project" value="UniProtKB-UniRule"/>
</dbReference>
<dbReference type="EMBL" id="PRFC01000055">
    <property type="protein sequence ID" value="PWV11984.1"/>
    <property type="molecule type" value="Genomic_DNA"/>
</dbReference>
<evidence type="ECO:0000313" key="9">
    <source>
        <dbReference type="Proteomes" id="UP000246078"/>
    </source>
</evidence>
<dbReference type="Gene3D" id="3.10.110.10">
    <property type="entry name" value="Ubiquitin Conjugating Enzyme"/>
    <property type="match status" value="1"/>
</dbReference>
<dbReference type="GO" id="GO:0000813">
    <property type="term" value="C:ESCRT I complex"/>
    <property type="evidence" value="ECO:0007669"/>
    <property type="project" value="TreeGrafter"/>
</dbReference>
<evidence type="ECO:0000256" key="5">
    <source>
        <dbReference type="PROSITE-ProRule" id="PRU00644"/>
    </source>
</evidence>
<dbReference type="CDD" id="cd11685">
    <property type="entry name" value="UEV_TSG101-like"/>
    <property type="match status" value="1"/>
</dbReference>
<dbReference type="VEuPathDB" id="TriTrypDB:TCDM_04417"/>
<dbReference type="VEuPathDB" id="TriTrypDB:TcCLB.511725.280"/>
<dbReference type="Gene3D" id="6.10.140.820">
    <property type="match status" value="1"/>
</dbReference>
<organism evidence="8 9">
    <name type="scientific">Trypanosoma cruzi</name>
    <dbReference type="NCBI Taxonomy" id="5693"/>
    <lineage>
        <taxon>Eukaryota</taxon>
        <taxon>Discoba</taxon>
        <taxon>Euglenozoa</taxon>
        <taxon>Kinetoplastea</taxon>
        <taxon>Metakinetoplastina</taxon>
        <taxon>Trypanosomatida</taxon>
        <taxon>Trypanosomatidae</taxon>
        <taxon>Trypanosoma</taxon>
        <taxon>Schizotrypanum</taxon>
    </lineage>
</organism>
<dbReference type="VEuPathDB" id="TriTrypDB:TcBrA4_0104420"/>
<dbReference type="VEuPathDB" id="TriTrypDB:C4B63_17g87"/>
<dbReference type="PROSITE" id="PS51312">
    <property type="entry name" value="SB"/>
    <property type="match status" value="1"/>
</dbReference>
<dbReference type="AlphaFoldDB" id="A0A2V2WZQ7"/>
<accession>A0A2V2WZQ7</accession>
<dbReference type="InterPro" id="IPR037202">
    <property type="entry name" value="ESCRT_assembly_dom"/>
</dbReference>
<dbReference type="PANTHER" id="PTHR23306">
    <property type="entry name" value="TUMOR SUSCEPTIBILITY GENE 101 PROTEIN-RELATED"/>
    <property type="match status" value="1"/>
</dbReference>
<evidence type="ECO:0000256" key="2">
    <source>
        <dbReference type="ARBA" id="ARBA00022448"/>
    </source>
</evidence>
<dbReference type="GO" id="GO:0008333">
    <property type="term" value="P:endosome to lysosome transport"/>
    <property type="evidence" value="ECO:0007669"/>
    <property type="project" value="TreeGrafter"/>
</dbReference>
<dbReference type="SMR" id="A0A2V2WZQ7"/>
<gene>
    <name evidence="8" type="ORF">C3747_55g123</name>
</gene>
<evidence type="ECO:0000313" key="8">
    <source>
        <dbReference type="EMBL" id="PWV11984.1"/>
    </source>
</evidence>
<dbReference type="OrthoDB" id="306304at2759"/>
<keyword evidence="3" id="KW-0967">Endosome</keyword>
<dbReference type="VEuPathDB" id="TriTrypDB:TCSYLVIO_004202"/>
<sequence length="426" mass="48031">MGEDELRRCMSMDSLREHYSQAAATEINKYISDFMVYLGNFGNISCSFSMKANQRLFVLQCPLFVTPPRNDNTGAHEENKEFPPLFVEVYFPPRFPSVPPCCSVNSTNYKYRNVEKWSIRQPSRIVTSNGSVNLSELSLLSGATPPYSLLEILLALTEQFEIEFPLIPANQVAQNKANTQTQGHRRPSTNTSSEQRSALERRAAELLMLHLLSKAEGYLDTREQSLNQFERLYRCGGAMREARGLLEEKKTELLAYSPAVDKVEDLVGRLTQLPDKLEVHSTCIEPVDDLQTHALELLSEIHALDDALELLERSLKAGQLSCEEYVRRVSDMGRKQFEARFLFARVAEAVNRSFAKTAQRLPSIPPRVHSRPVVGDEPIKVPTKLNSLDLLLKEFPEVGSEMVKAVLNVVDGNLSDARVQLRAMLS</sequence>
<dbReference type="InterPro" id="IPR052070">
    <property type="entry name" value="ESCRT-I_UEV_domain"/>
</dbReference>
<protein>
    <recommendedName>
        <fullName evidence="7">SB domain-containing protein</fullName>
    </recommendedName>
</protein>